<sequence>MASNKISMPKELAEPESDQDFDFLEFLLKYVYTDPEQRRSLPMPLARPIAQTWKEWFMEKGITWISARGSTSGKFATGLIELFAAVVVANYLSGAWNWNCSLGKDKSDNTNPKRKWEEPKNGEKRETKIGKSRANFENEEK</sequence>
<dbReference type="AlphaFoldDB" id="A0A6J5VKQ9"/>
<evidence type="ECO:0000256" key="1">
    <source>
        <dbReference type="SAM" id="MobiDB-lite"/>
    </source>
</evidence>
<protein>
    <submittedName>
        <fullName evidence="2">Uncharacterized protein</fullName>
    </submittedName>
</protein>
<feature type="region of interest" description="Disordered" evidence="1">
    <location>
        <begin position="102"/>
        <end position="141"/>
    </location>
</feature>
<evidence type="ECO:0000313" key="3">
    <source>
        <dbReference type="EMBL" id="CAB4318337.1"/>
    </source>
</evidence>
<name>A0A6J5VKQ9_PRUAR</name>
<dbReference type="Proteomes" id="UP000507222">
    <property type="component" value="Unassembled WGS sequence"/>
</dbReference>
<gene>
    <name evidence="2" type="ORF">CURHAP_LOCUS46000</name>
    <name evidence="3" type="ORF">ORAREDHAP_LOCUS45341</name>
</gene>
<reference evidence="2 4" key="2">
    <citation type="submission" date="2020-05" db="EMBL/GenBank/DDBJ databases">
        <authorList>
            <person name="Campoy J."/>
            <person name="Schneeberger K."/>
            <person name="Spophaly S."/>
        </authorList>
    </citation>
    <scope>NUCLEOTIDE SEQUENCE [LARGE SCALE GENOMIC DNA]</scope>
    <source>
        <strain evidence="2">PruArmRojPasFocal</strain>
    </source>
</reference>
<proteinExistence type="predicted"/>
<dbReference type="EMBL" id="CAEKKB010000007">
    <property type="protein sequence ID" value="CAB4318337.1"/>
    <property type="molecule type" value="Genomic_DNA"/>
</dbReference>
<dbReference type="EMBL" id="CAEKDK010000007">
    <property type="protein sequence ID" value="CAB4287965.1"/>
    <property type="molecule type" value="Genomic_DNA"/>
</dbReference>
<evidence type="ECO:0000313" key="2">
    <source>
        <dbReference type="EMBL" id="CAB4287965.1"/>
    </source>
</evidence>
<keyword evidence="5" id="KW-1185">Reference proteome</keyword>
<feature type="compositionally biased region" description="Basic and acidic residues" evidence="1">
    <location>
        <begin position="114"/>
        <end position="141"/>
    </location>
</feature>
<evidence type="ECO:0000313" key="5">
    <source>
        <dbReference type="Proteomes" id="UP000507245"/>
    </source>
</evidence>
<dbReference type="OrthoDB" id="10524138at2759"/>
<organism evidence="2 4">
    <name type="scientific">Prunus armeniaca</name>
    <name type="common">Apricot</name>
    <name type="synonym">Armeniaca vulgaris</name>
    <dbReference type="NCBI Taxonomy" id="36596"/>
    <lineage>
        <taxon>Eukaryota</taxon>
        <taxon>Viridiplantae</taxon>
        <taxon>Streptophyta</taxon>
        <taxon>Embryophyta</taxon>
        <taxon>Tracheophyta</taxon>
        <taxon>Spermatophyta</taxon>
        <taxon>Magnoliopsida</taxon>
        <taxon>eudicotyledons</taxon>
        <taxon>Gunneridae</taxon>
        <taxon>Pentapetalae</taxon>
        <taxon>rosids</taxon>
        <taxon>fabids</taxon>
        <taxon>Rosales</taxon>
        <taxon>Rosaceae</taxon>
        <taxon>Amygdaloideae</taxon>
        <taxon>Amygdaleae</taxon>
        <taxon>Prunus</taxon>
    </lineage>
</organism>
<dbReference type="Proteomes" id="UP000507245">
    <property type="component" value="Unassembled WGS sequence"/>
</dbReference>
<accession>A0A6J5VKQ9</accession>
<reference evidence="5" key="1">
    <citation type="journal article" date="2020" name="Genome Biol.">
        <title>Gamete binning: chromosome-level and haplotype-resolved genome assembly enabled by high-throughput single-cell sequencing of gamete genomes.</title>
        <authorList>
            <person name="Campoy J.A."/>
            <person name="Sun H."/>
            <person name="Goel M."/>
            <person name="Jiao W.-B."/>
            <person name="Folz-Donahue K."/>
            <person name="Wang N."/>
            <person name="Rubio M."/>
            <person name="Liu C."/>
            <person name="Kukat C."/>
            <person name="Ruiz D."/>
            <person name="Huettel B."/>
            <person name="Schneeberger K."/>
        </authorList>
    </citation>
    <scope>NUCLEOTIDE SEQUENCE [LARGE SCALE GENOMIC DNA]</scope>
    <source>
        <strain evidence="5">cv. Rojo Pasion</strain>
    </source>
</reference>
<evidence type="ECO:0000313" key="4">
    <source>
        <dbReference type="Proteomes" id="UP000507222"/>
    </source>
</evidence>